<dbReference type="OrthoDB" id="5495236at2"/>
<proteinExistence type="predicted"/>
<accession>A0A4Z0BGD5</accession>
<dbReference type="SUPFAM" id="SSF48613">
    <property type="entry name" value="Heme oxygenase-like"/>
    <property type="match status" value="1"/>
</dbReference>
<organism evidence="1 2">
    <name type="scientific">Ramlibacter rhizophilus</name>
    <dbReference type="NCBI Taxonomy" id="1781167"/>
    <lineage>
        <taxon>Bacteria</taxon>
        <taxon>Pseudomonadati</taxon>
        <taxon>Pseudomonadota</taxon>
        <taxon>Betaproteobacteria</taxon>
        <taxon>Burkholderiales</taxon>
        <taxon>Comamonadaceae</taxon>
        <taxon>Ramlibacter</taxon>
    </lineage>
</organism>
<dbReference type="RefSeq" id="WP_135286028.1">
    <property type="nucleotide sequence ID" value="NZ_SMLL01000006.1"/>
</dbReference>
<evidence type="ECO:0000313" key="1">
    <source>
        <dbReference type="EMBL" id="TFY97801.1"/>
    </source>
</evidence>
<dbReference type="Proteomes" id="UP000297564">
    <property type="component" value="Unassembled WGS sequence"/>
</dbReference>
<sequence length="229" mass="26149">MIRKHLPGAFLLSTEFIQALRLAVDDQWKVIRQGAFWRQVMDRPVTHALYRDLMLQVWHYSRHNSMNQAVAAFVPAPEGLLKFVYRHAAEELGHEKMVVHDLRSIELFDESDLLRAPLPATEALIGYLYYVSLRYGPVARLGYSFWAEGIYEHIQAPFAKICADLKLTSKNVTFFGAHAEADEEHIKQVEEMITRFAQSPQQQALVQQVALTTLSLTGQLLEQVAARNS</sequence>
<dbReference type="InterPro" id="IPR016084">
    <property type="entry name" value="Haem_Oase-like_multi-hlx"/>
</dbReference>
<protein>
    <submittedName>
        <fullName evidence="1">Iron-containing redox enzyme family protein</fullName>
    </submittedName>
</protein>
<dbReference type="Pfam" id="PF14518">
    <property type="entry name" value="Haem_oxygenas_2"/>
    <property type="match status" value="1"/>
</dbReference>
<dbReference type="AlphaFoldDB" id="A0A4Z0BGD5"/>
<comment type="caution">
    <text evidence="1">The sequence shown here is derived from an EMBL/GenBank/DDBJ whole genome shotgun (WGS) entry which is preliminary data.</text>
</comment>
<evidence type="ECO:0000313" key="2">
    <source>
        <dbReference type="Proteomes" id="UP000297564"/>
    </source>
</evidence>
<reference evidence="1 2" key="1">
    <citation type="submission" date="2019-03" db="EMBL/GenBank/DDBJ databases">
        <title>Ramlibacter rhizophilus CCTCC AB2015357, whole genome shotgun sequence.</title>
        <authorList>
            <person name="Zhang X."/>
            <person name="Feng G."/>
            <person name="Zhu H."/>
        </authorList>
    </citation>
    <scope>NUCLEOTIDE SEQUENCE [LARGE SCALE GENOMIC DNA]</scope>
    <source>
        <strain evidence="1 2">CCTCC AB2015357</strain>
    </source>
</reference>
<dbReference type="EMBL" id="SMLL01000006">
    <property type="protein sequence ID" value="TFY97801.1"/>
    <property type="molecule type" value="Genomic_DNA"/>
</dbReference>
<gene>
    <name evidence="1" type="ORF">EZ242_15155</name>
</gene>
<dbReference type="Gene3D" id="1.20.910.10">
    <property type="entry name" value="Heme oxygenase-like"/>
    <property type="match status" value="1"/>
</dbReference>
<keyword evidence="2" id="KW-1185">Reference proteome</keyword>
<name>A0A4Z0BGD5_9BURK</name>